<protein>
    <submittedName>
        <fullName evidence="9">Calcium release activated channel regulator 2A</fullName>
    </submittedName>
</protein>
<dbReference type="PROSITE" id="PS51421">
    <property type="entry name" value="RAS"/>
    <property type="match status" value="1"/>
</dbReference>
<dbReference type="InterPro" id="IPR027417">
    <property type="entry name" value="P-loop_NTPase"/>
</dbReference>
<dbReference type="GO" id="GO:0005737">
    <property type="term" value="C:cytoplasm"/>
    <property type="evidence" value="ECO:0007669"/>
    <property type="project" value="Ensembl"/>
</dbReference>
<dbReference type="CDD" id="cd00051">
    <property type="entry name" value="EFh"/>
    <property type="match status" value="1"/>
</dbReference>
<evidence type="ECO:0000256" key="3">
    <source>
        <dbReference type="ARBA" id="ARBA00022837"/>
    </source>
</evidence>
<gene>
    <name evidence="9" type="primary">CRACR2A</name>
</gene>
<feature type="region of interest" description="Disordered" evidence="7">
    <location>
        <begin position="435"/>
        <end position="458"/>
    </location>
</feature>
<dbReference type="PROSITE" id="PS51417">
    <property type="entry name" value="ARF"/>
    <property type="match status" value="1"/>
</dbReference>
<dbReference type="SUPFAM" id="SSF52540">
    <property type="entry name" value="P-loop containing nucleoside triphosphate hydrolases"/>
    <property type="match status" value="1"/>
</dbReference>
<dbReference type="SUPFAM" id="SSF47473">
    <property type="entry name" value="EF-hand"/>
    <property type="match status" value="1"/>
</dbReference>
<dbReference type="Pfam" id="PF13499">
    <property type="entry name" value="EF-hand_7"/>
    <property type="match status" value="1"/>
</dbReference>
<keyword evidence="2" id="KW-0547">Nucleotide-binding</keyword>
<dbReference type="GO" id="GO:0002115">
    <property type="term" value="P:store-operated calcium entry"/>
    <property type="evidence" value="ECO:0007669"/>
    <property type="project" value="Ensembl"/>
</dbReference>
<dbReference type="CTD" id="84766"/>
<feature type="region of interest" description="Disordered" evidence="7">
    <location>
        <begin position="490"/>
        <end position="535"/>
    </location>
</feature>
<dbReference type="Gene3D" id="1.10.238.10">
    <property type="entry name" value="EF-hand"/>
    <property type="match status" value="1"/>
</dbReference>
<dbReference type="PROSITE" id="PS50222">
    <property type="entry name" value="EF_HAND_2"/>
    <property type="match status" value="1"/>
</dbReference>
<reference evidence="9 10" key="1">
    <citation type="journal article" date="2020" name="Nat. Commun.">
        <title>Donkey genomes provide new insights into domestication and selection for coat color.</title>
        <authorList>
            <person name="Wang"/>
            <person name="C."/>
            <person name="Li"/>
            <person name="H."/>
            <person name="Guo"/>
            <person name="Y."/>
            <person name="Huang"/>
            <person name="J."/>
            <person name="Sun"/>
            <person name="Y."/>
            <person name="Min"/>
            <person name="J."/>
            <person name="Wang"/>
            <person name="J."/>
            <person name="Fang"/>
            <person name="X."/>
            <person name="Zhao"/>
            <person name="Z."/>
            <person name="Wang"/>
            <person name="S."/>
            <person name="Zhang"/>
            <person name="Y."/>
            <person name="Liu"/>
            <person name="Q."/>
            <person name="Jiang"/>
            <person name="Q."/>
            <person name="Wang"/>
            <person name="X."/>
            <person name="Guo"/>
            <person name="Y."/>
            <person name="Yang"/>
            <person name="C."/>
            <person name="Wang"/>
            <person name="Y."/>
            <person name="Tian"/>
            <person name="F."/>
            <person name="Zhuang"/>
            <person name="G."/>
            <person name="Fan"/>
            <person name="Y."/>
            <person name="Gao"/>
            <person name="Q."/>
            <person name="Li"/>
            <person name="Y."/>
            <person name="Ju"/>
            <person name="Z."/>
            <person name="Li"/>
            <person name="J."/>
            <person name="Li"/>
            <person name="R."/>
            <person name="Hou"/>
            <person name="M."/>
            <person name="Yang"/>
            <person name="G."/>
            <person name="Liu"/>
            <person name="G."/>
            <person name="Liu"/>
            <person name="W."/>
            <person name="Guo"/>
            <person name="J."/>
            <person name="Pan"/>
            <person name="S."/>
            <person name="Fan"/>
            <person name="G."/>
            <person name="Zhang"/>
            <person name="W."/>
            <person name="Zhang"/>
            <person name="R."/>
            <person name="Yu"/>
            <person name="J."/>
            <person name="Zhang"/>
            <person name="X."/>
            <person name="Yin"/>
            <person name="Q."/>
            <person name="Ji"/>
            <person name="C."/>
            <person name="Jin"/>
            <person name="Y."/>
            <person name="Yue"/>
            <person name="G."/>
            <person name="Liu"/>
            <person name="M."/>
            <person name="Xu"/>
            <person name="J."/>
            <person name="Liu"/>
            <person name="S."/>
            <person name="Jordana"/>
            <person name="J."/>
            <person name="Noce"/>
            <person name="A."/>
            <person name="Amills"/>
            <person name="M."/>
            <person name="Wu"/>
            <person name="D.D."/>
            <person name="Li"/>
            <person name="S."/>
            <person name="Zhou"/>
            <person name="X. and Zhong"/>
            <person name="J."/>
        </authorList>
    </citation>
    <scope>NUCLEOTIDE SEQUENCE [LARGE SCALE GENOMIC DNA]</scope>
</reference>
<dbReference type="SMART" id="SM00175">
    <property type="entry name" value="RAB"/>
    <property type="match status" value="1"/>
</dbReference>
<dbReference type="GO" id="GO:0008104">
    <property type="term" value="P:intracellular protein localization"/>
    <property type="evidence" value="ECO:0007669"/>
    <property type="project" value="Ensembl"/>
</dbReference>
<keyword evidence="3" id="KW-0106">Calcium</keyword>
<feature type="coiled-coil region" evidence="6">
    <location>
        <begin position="197"/>
        <end position="378"/>
    </location>
</feature>
<evidence type="ECO:0000256" key="5">
    <source>
        <dbReference type="ARBA" id="ARBA00023288"/>
    </source>
</evidence>
<dbReference type="SMART" id="SM00054">
    <property type="entry name" value="EFh"/>
    <property type="match status" value="2"/>
</dbReference>
<reference evidence="9" key="2">
    <citation type="submission" date="2025-08" db="UniProtKB">
        <authorList>
            <consortium name="Ensembl"/>
        </authorList>
    </citation>
    <scope>IDENTIFICATION</scope>
</reference>
<dbReference type="FunFam" id="3.40.50.300:FF:001129">
    <property type="entry name" value="ras-related protein Rab-44 isoform X2"/>
    <property type="match status" value="1"/>
</dbReference>
<dbReference type="Gene3D" id="3.40.50.300">
    <property type="entry name" value="P-loop containing nucleotide triphosphate hydrolases"/>
    <property type="match status" value="1"/>
</dbReference>
<evidence type="ECO:0000259" key="8">
    <source>
        <dbReference type="PROSITE" id="PS50222"/>
    </source>
</evidence>
<dbReference type="NCBIfam" id="TIGR00231">
    <property type="entry name" value="small_GTP"/>
    <property type="match status" value="1"/>
</dbReference>
<dbReference type="GO" id="GO:0051928">
    <property type="term" value="P:positive regulation of calcium ion transport"/>
    <property type="evidence" value="ECO:0007669"/>
    <property type="project" value="Ensembl"/>
</dbReference>
<evidence type="ECO:0000313" key="9">
    <source>
        <dbReference type="Ensembl" id="ENSEASP00005025119.2"/>
    </source>
</evidence>
<organism evidence="9 10">
    <name type="scientific">Equus asinus</name>
    <name type="common">Donkey</name>
    <name type="synonym">Equus africanus asinus</name>
    <dbReference type="NCBI Taxonomy" id="9793"/>
    <lineage>
        <taxon>Eukaryota</taxon>
        <taxon>Metazoa</taxon>
        <taxon>Chordata</taxon>
        <taxon>Craniata</taxon>
        <taxon>Vertebrata</taxon>
        <taxon>Euteleostomi</taxon>
        <taxon>Mammalia</taxon>
        <taxon>Eutheria</taxon>
        <taxon>Laurasiatheria</taxon>
        <taxon>Perissodactyla</taxon>
        <taxon>Equidae</taxon>
        <taxon>Equus</taxon>
    </lineage>
</organism>
<keyword evidence="4" id="KW-0342">GTP-binding</keyword>
<dbReference type="Proteomes" id="UP000694387">
    <property type="component" value="Chromosome 22"/>
</dbReference>
<dbReference type="GO" id="GO:0003924">
    <property type="term" value="F:GTPase activity"/>
    <property type="evidence" value="ECO:0007669"/>
    <property type="project" value="InterPro"/>
</dbReference>
<name>A0A8C4MGI0_EQUAS</name>
<reference evidence="9" key="3">
    <citation type="submission" date="2025-09" db="UniProtKB">
        <authorList>
            <consortium name="Ensembl"/>
        </authorList>
    </citation>
    <scope>IDENTIFICATION</scope>
</reference>
<dbReference type="AlphaFoldDB" id="A0A8C4MGI0"/>
<dbReference type="GeneID" id="106831503"/>
<dbReference type="InterPro" id="IPR011992">
    <property type="entry name" value="EF-hand-dom_pair"/>
</dbReference>
<evidence type="ECO:0000256" key="7">
    <source>
        <dbReference type="SAM" id="MobiDB-lite"/>
    </source>
</evidence>
<evidence type="ECO:0000256" key="2">
    <source>
        <dbReference type="ARBA" id="ARBA00022741"/>
    </source>
</evidence>
<keyword evidence="5" id="KW-0449">Lipoprotein</keyword>
<evidence type="ECO:0000256" key="6">
    <source>
        <dbReference type="SAM" id="Coils"/>
    </source>
</evidence>
<dbReference type="GO" id="GO:0005525">
    <property type="term" value="F:GTP binding"/>
    <property type="evidence" value="ECO:0007669"/>
    <property type="project" value="UniProtKB-KW"/>
</dbReference>
<dbReference type="SMART" id="SM00177">
    <property type="entry name" value="ARF"/>
    <property type="match status" value="1"/>
</dbReference>
<dbReference type="PROSITE" id="PS00018">
    <property type="entry name" value="EF_HAND_1"/>
    <property type="match status" value="1"/>
</dbReference>
<accession>A0A8C4MGI0</accession>
<dbReference type="SMART" id="SM00173">
    <property type="entry name" value="RAS"/>
    <property type="match status" value="1"/>
</dbReference>
<dbReference type="InterPro" id="IPR050227">
    <property type="entry name" value="Rab"/>
</dbReference>
<dbReference type="SMART" id="SM00176">
    <property type="entry name" value="RAN"/>
    <property type="match status" value="1"/>
</dbReference>
<dbReference type="GO" id="GO:0005509">
    <property type="term" value="F:calcium ion binding"/>
    <property type="evidence" value="ECO:0007669"/>
    <property type="project" value="Ensembl"/>
</dbReference>
<evidence type="ECO:0000256" key="4">
    <source>
        <dbReference type="ARBA" id="ARBA00023134"/>
    </source>
</evidence>
<feature type="compositionally biased region" description="Basic and acidic residues" evidence="7">
    <location>
        <begin position="525"/>
        <end position="534"/>
    </location>
</feature>
<sequence length="728" mass="82964">MATPERRAVSRLQRPGRGPKGSRACLGSLDDLECKDTQELAPGELAMLRKAQEFFQTCDAGGKGFIARSDMQRLREELPLSLEDLEDVFDALDADGNGFLTPEEFTTGFSHFFFSQNKPSQEDASEQAAQLQEEKVYQSRGEEDLGDMGEDEEAQFQMLMDKLGAQKVLEDESDVKQLWLQLKKDEPHLLSNFEDFLTRIFSQLQEAHEEKNELECALRKKIAAYDEEIQHLYEEMEQQIKSEKEQFLLKDTERFQARSRELEQKLVSKEQELEQLIQKQRRLEGQCIALHNDKHETKAENTKLKLTNQELARELERTSRELQDAQQQLESLQQEACKLHQEKEMEVYRVTESLQREKSGLLKQLDFLRERNKHLRDERDISFQKDKAAKANTAAPKASWKQRSGSVIGKYMDGRGILRSQSEEEEDVFGIPRRRSSLGLSGYPLTEEEAGTRELGSGGPLHRVLRRIISIEEDPLPQLLDGGFEQPLSRRAEEGEASGPAVEEPAQQARPVDPTPASPRGQPVGKEDLSKEEGSLSTPDRLFKIVFVGDSAVGKTSFLRRFCEDRFSPGTAATVGIDYRVKTVRVDDSQVALQLWDTAGQERYRCITQQFFRKADGVIVMYDLTARQSFLSVRQWLSSVEEAVGDCIPLLLLGNKIDNEKEREVPRGLGEQLAKENNLIFYECSAYSGHNTRESLLHLARILKEQEDTVREDAMQVDRPAKKKPCCG</sequence>
<feature type="domain" description="EF-hand" evidence="8">
    <location>
        <begin position="80"/>
        <end position="115"/>
    </location>
</feature>
<dbReference type="Pfam" id="PF00071">
    <property type="entry name" value="Ras"/>
    <property type="match status" value="1"/>
</dbReference>
<dbReference type="SMART" id="SM00174">
    <property type="entry name" value="RHO"/>
    <property type="match status" value="1"/>
</dbReference>
<proteinExistence type="predicted"/>
<feature type="region of interest" description="Disordered" evidence="7">
    <location>
        <begin position="1"/>
        <end position="24"/>
    </location>
</feature>
<evidence type="ECO:0000256" key="1">
    <source>
        <dbReference type="ARBA" id="ARBA00022723"/>
    </source>
</evidence>
<dbReference type="InterPro" id="IPR005225">
    <property type="entry name" value="Small_GTP-bd"/>
</dbReference>
<dbReference type="InterPro" id="IPR002048">
    <property type="entry name" value="EF_hand_dom"/>
</dbReference>
<dbReference type="InterPro" id="IPR001806">
    <property type="entry name" value="Small_GTPase"/>
</dbReference>
<evidence type="ECO:0000313" key="10">
    <source>
        <dbReference type="Proteomes" id="UP000694387"/>
    </source>
</evidence>
<dbReference type="KEGG" id="eai:106831503"/>
<keyword evidence="10" id="KW-1185">Reference proteome</keyword>
<keyword evidence="6" id="KW-0175">Coiled coil</keyword>
<dbReference type="InterPro" id="IPR018247">
    <property type="entry name" value="EF_Hand_1_Ca_BS"/>
</dbReference>
<dbReference type="PANTHER" id="PTHR47977">
    <property type="entry name" value="RAS-RELATED PROTEIN RAB"/>
    <property type="match status" value="1"/>
</dbReference>
<keyword evidence="1" id="KW-0479">Metal-binding</keyword>
<dbReference type="PROSITE" id="PS51419">
    <property type="entry name" value="RAB"/>
    <property type="match status" value="1"/>
</dbReference>
<dbReference type="GeneTree" id="ENSGT00440000033504"/>
<dbReference type="Ensembl" id="ENSEAST00005027271.2">
    <property type="protein sequence ID" value="ENSEASP00005025119.2"/>
    <property type="gene ID" value="ENSEASG00005017095.2"/>
</dbReference>
<dbReference type="PRINTS" id="PR00449">
    <property type="entry name" value="RASTRNSFRMNG"/>
</dbReference>
<dbReference type="CDD" id="cd00154">
    <property type="entry name" value="Rab"/>
    <property type="match status" value="1"/>
</dbReference>